<evidence type="ECO:0000313" key="3">
    <source>
        <dbReference type="Proteomes" id="UP001500393"/>
    </source>
</evidence>
<feature type="transmembrane region" description="Helical" evidence="1">
    <location>
        <begin position="36"/>
        <end position="59"/>
    </location>
</feature>
<feature type="transmembrane region" description="Helical" evidence="1">
    <location>
        <begin position="102"/>
        <end position="119"/>
    </location>
</feature>
<protein>
    <submittedName>
        <fullName evidence="2">Uncharacterized protein</fullName>
    </submittedName>
</protein>
<keyword evidence="1" id="KW-0472">Membrane</keyword>
<proteinExistence type="predicted"/>
<dbReference type="RefSeq" id="WP_344211589.1">
    <property type="nucleotide sequence ID" value="NZ_BAAAOS010000017.1"/>
</dbReference>
<sequence>MAAAVGLIGVSLFQVAIVLGAPVGRASWGGTHVGQLPAGLRIASAVAVFFWIGAALVVLRRGGWGLLAVPEGLARWGTWALFGLLLLSALLNVASSSAWERFFWAPYVLALAVLCFLTARR</sequence>
<feature type="transmembrane region" description="Helical" evidence="1">
    <location>
        <begin position="79"/>
        <end position="96"/>
    </location>
</feature>
<dbReference type="EMBL" id="BAAAOS010000017">
    <property type="protein sequence ID" value="GAA1564246.1"/>
    <property type="molecule type" value="Genomic_DNA"/>
</dbReference>
<accession>A0ABN2CXR7</accession>
<keyword evidence="3" id="KW-1185">Reference proteome</keyword>
<gene>
    <name evidence="2" type="ORF">GCM10009789_16870</name>
</gene>
<evidence type="ECO:0000256" key="1">
    <source>
        <dbReference type="SAM" id="Phobius"/>
    </source>
</evidence>
<evidence type="ECO:0000313" key="2">
    <source>
        <dbReference type="EMBL" id="GAA1564246.1"/>
    </source>
</evidence>
<organism evidence="2 3">
    <name type="scientific">Kribbella sancticallisti</name>
    <dbReference type="NCBI Taxonomy" id="460087"/>
    <lineage>
        <taxon>Bacteria</taxon>
        <taxon>Bacillati</taxon>
        <taxon>Actinomycetota</taxon>
        <taxon>Actinomycetes</taxon>
        <taxon>Propionibacteriales</taxon>
        <taxon>Kribbellaceae</taxon>
        <taxon>Kribbella</taxon>
    </lineage>
</organism>
<keyword evidence="1" id="KW-1133">Transmembrane helix</keyword>
<reference evidence="2 3" key="1">
    <citation type="journal article" date="2019" name="Int. J. Syst. Evol. Microbiol.">
        <title>The Global Catalogue of Microorganisms (GCM) 10K type strain sequencing project: providing services to taxonomists for standard genome sequencing and annotation.</title>
        <authorList>
            <consortium name="The Broad Institute Genomics Platform"/>
            <consortium name="The Broad Institute Genome Sequencing Center for Infectious Disease"/>
            <person name="Wu L."/>
            <person name="Ma J."/>
        </authorList>
    </citation>
    <scope>NUCLEOTIDE SEQUENCE [LARGE SCALE GENOMIC DNA]</scope>
    <source>
        <strain evidence="2 3">JCM 14969</strain>
    </source>
</reference>
<keyword evidence="1" id="KW-0812">Transmembrane</keyword>
<name>A0ABN2CXR7_9ACTN</name>
<comment type="caution">
    <text evidence="2">The sequence shown here is derived from an EMBL/GenBank/DDBJ whole genome shotgun (WGS) entry which is preliminary data.</text>
</comment>
<dbReference type="Proteomes" id="UP001500393">
    <property type="component" value="Unassembled WGS sequence"/>
</dbReference>